<organism evidence="10 11">
    <name type="scientific">Georgenia halophila</name>
    <dbReference type="NCBI Taxonomy" id="620889"/>
    <lineage>
        <taxon>Bacteria</taxon>
        <taxon>Bacillati</taxon>
        <taxon>Actinomycetota</taxon>
        <taxon>Actinomycetes</taxon>
        <taxon>Micrococcales</taxon>
        <taxon>Bogoriellaceae</taxon>
        <taxon>Georgenia</taxon>
    </lineage>
</organism>
<keyword evidence="3" id="KW-0813">Transport</keyword>
<evidence type="ECO:0000256" key="3">
    <source>
        <dbReference type="ARBA" id="ARBA00022448"/>
    </source>
</evidence>
<dbReference type="EMBL" id="BAABGN010000006">
    <property type="protein sequence ID" value="GAA4421976.1"/>
    <property type="molecule type" value="Genomic_DNA"/>
</dbReference>
<proteinExistence type="inferred from homology"/>
<evidence type="ECO:0000313" key="11">
    <source>
        <dbReference type="Proteomes" id="UP001500622"/>
    </source>
</evidence>
<evidence type="ECO:0000256" key="1">
    <source>
        <dbReference type="ARBA" id="ARBA00004651"/>
    </source>
</evidence>
<sequence length="409" mass="42368">MLLVAAALALLIYLIITFKTIVASVFIALLVAVLLEPVAGWLRRVLHFPRTLAAGVSILLLLALVAGLITLAADSIIDGFADLADRVGAAFQEGINWLASGPLGADEAQVRQWLDQGMEQVRSNSDTLVSGVMGATSSVASVVTGAILMVFSLFFFLKDGRKIWHWFVRLVPVGARDKVNEAGIRGWTTLGGYTRTQILVAFVDAVGIATGAAILGVPLAIPIGILVFLFSFIPIIGAVLSGIVAVAVALVDQGLVTALIMLGIVLLVQQLEGNVLQPWLQGNALALHPLAIVLAVTAGTGIAGLLGALFAVPVVATINTVLLYLYGHDKYPRLADDPDRSGGPPGSYVRSETVPPRGDGPAEGSGRAEPDDVPAGTVAAPIGTGGDTSTRQRRDGGGGGSNARGGTRR</sequence>
<dbReference type="Pfam" id="PF01594">
    <property type="entry name" value="AI-2E_transport"/>
    <property type="match status" value="1"/>
</dbReference>
<evidence type="ECO:0000256" key="9">
    <source>
        <dbReference type="SAM" id="Phobius"/>
    </source>
</evidence>
<feature type="transmembrane region" description="Helical" evidence="9">
    <location>
        <begin position="132"/>
        <end position="157"/>
    </location>
</feature>
<evidence type="ECO:0008006" key="12">
    <source>
        <dbReference type="Google" id="ProtNLM"/>
    </source>
</evidence>
<feature type="transmembrane region" description="Helical" evidence="9">
    <location>
        <begin position="198"/>
        <end position="217"/>
    </location>
</feature>
<comment type="caution">
    <text evidence="10">The sequence shown here is derived from an EMBL/GenBank/DDBJ whole genome shotgun (WGS) entry which is preliminary data.</text>
</comment>
<feature type="transmembrane region" description="Helical" evidence="9">
    <location>
        <begin position="291"/>
        <end position="324"/>
    </location>
</feature>
<feature type="region of interest" description="Disordered" evidence="8">
    <location>
        <begin position="334"/>
        <end position="409"/>
    </location>
</feature>
<feature type="transmembrane region" description="Helical" evidence="9">
    <location>
        <begin position="255"/>
        <end position="271"/>
    </location>
</feature>
<comment type="subcellular location">
    <subcellularLocation>
        <location evidence="1">Cell membrane</location>
        <topology evidence="1">Multi-pass membrane protein</topology>
    </subcellularLocation>
</comment>
<evidence type="ECO:0000256" key="8">
    <source>
        <dbReference type="SAM" id="MobiDB-lite"/>
    </source>
</evidence>
<evidence type="ECO:0000256" key="6">
    <source>
        <dbReference type="ARBA" id="ARBA00022989"/>
    </source>
</evidence>
<accession>A0ABP8L5L8</accession>
<protein>
    <recommendedName>
        <fullName evidence="12">AI-2E family transporter</fullName>
    </recommendedName>
</protein>
<evidence type="ECO:0000256" key="4">
    <source>
        <dbReference type="ARBA" id="ARBA00022475"/>
    </source>
</evidence>
<feature type="transmembrane region" description="Helical" evidence="9">
    <location>
        <begin position="51"/>
        <end position="73"/>
    </location>
</feature>
<gene>
    <name evidence="10" type="ORF">GCM10023169_15690</name>
</gene>
<keyword evidence="4" id="KW-1003">Cell membrane</keyword>
<dbReference type="PANTHER" id="PTHR21716:SF53">
    <property type="entry name" value="PERMEASE PERM-RELATED"/>
    <property type="match status" value="1"/>
</dbReference>
<feature type="transmembrane region" description="Helical" evidence="9">
    <location>
        <begin position="223"/>
        <end position="248"/>
    </location>
</feature>
<evidence type="ECO:0000256" key="5">
    <source>
        <dbReference type="ARBA" id="ARBA00022692"/>
    </source>
</evidence>
<keyword evidence="6 9" id="KW-1133">Transmembrane helix</keyword>
<keyword evidence="5 9" id="KW-0812">Transmembrane</keyword>
<reference evidence="11" key="1">
    <citation type="journal article" date="2019" name="Int. J. Syst. Evol. Microbiol.">
        <title>The Global Catalogue of Microorganisms (GCM) 10K type strain sequencing project: providing services to taxonomists for standard genome sequencing and annotation.</title>
        <authorList>
            <consortium name="The Broad Institute Genomics Platform"/>
            <consortium name="The Broad Institute Genome Sequencing Center for Infectious Disease"/>
            <person name="Wu L."/>
            <person name="Ma J."/>
        </authorList>
    </citation>
    <scope>NUCLEOTIDE SEQUENCE [LARGE SCALE GENOMIC DNA]</scope>
    <source>
        <strain evidence="11">JCM 17810</strain>
    </source>
</reference>
<dbReference type="InterPro" id="IPR002549">
    <property type="entry name" value="AI-2E-like"/>
</dbReference>
<name>A0ABP8L5L8_9MICO</name>
<comment type="similarity">
    <text evidence="2">Belongs to the autoinducer-2 exporter (AI-2E) (TC 2.A.86) family.</text>
</comment>
<dbReference type="PANTHER" id="PTHR21716">
    <property type="entry name" value="TRANSMEMBRANE PROTEIN"/>
    <property type="match status" value="1"/>
</dbReference>
<feature type="transmembrane region" description="Helical" evidence="9">
    <location>
        <begin position="6"/>
        <end position="39"/>
    </location>
</feature>
<evidence type="ECO:0000256" key="2">
    <source>
        <dbReference type="ARBA" id="ARBA00009773"/>
    </source>
</evidence>
<dbReference type="Proteomes" id="UP001500622">
    <property type="component" value="Unassembled WGS sequence"/>
</dbReference>
<evidence type="ECO:0000256" key="7">
    <source>
        <dbReference type="ARBA" id="ARBA00023136"/>
    </source>
</evidence>
<evidence type="ECO:0000313" key="10">
    <source>
        <dbReference type="EMBL" id="GAA4421976.1"/>
    </source>
</evidence>
<keyword evidence="11" id="KW-1185">Reference proteome</keyword>
<keyword evidence="7 9" id="KW-0472">Membrane</keyword>